<dbReference type="Gene3D" id="1.20.120.530">
    <property type="entry name" value="GntR ligand-binding domain-like"/>
    <property type="match status" value="1"/>
</dbReference>
<evidence type="ECO:0000259" key="4">
    <source>
        <dbReference type="PROSITE" id="PS50949"/>
    </source>
</evidence>
<dbReference type="SUPFAM" id="SSF48008">
    <property type="entry name" value="GntR ligand-binding domain-like"/>
    <property type="match status" value="1"/>
</dbReference>
<organism evidence="5 6">
    <name type="scientific">Wansuia hejianensis</name>
    <dbReference type="NCBI Taxonomy" id="2763667"/>
    <lineage>
        <taxon>Bacteria</taxon>
        <taxon>Bacillati</taxon>
        <taxon>Bacillota</taxon>
        <taxon>Clostridia</taxon>
        <taxon>Lachnospirales</taxon>
        <taxon>Lachnospiraceae</taxon>
        <taxon>Wansuia</taxon>
    </lineage>
</organism>
<dbReference type="AlphaFoldDB" id="A0A7G9GHB0"/>
<name>A0A7G9GHB0_9FIRM</name>
<dbReference type="Pfam" id="PF07729">
    <property type="entry name" value="FCD"/>
    <property type="match status" value="1"/>
</dbReference>
<evidence type="ECO:0000313" key="6">
    <source>
        <dbReference type="Proteomes" id="UP000515860"/>
    </source>
</evidence>
<gene>
    <name evidence="5" type="ORF">H9Q79_07985</name>
</gene>
<dbReference type="InterPro" id="IPR000524">
    <property type="entry name" value="Tscrpt_reg_HTH_GntR"/>
</dbReference>
<dbReference type="Gene3D" id="1.10.10.10">
    <property type="entry name" value="Winged helix-like DNA-binding domain superfamily/Winged helix DNA-binding domain"/>
    <property type="match status" value="1"/>
</dbReference>
<keyword evidence="1" id="KW-0805">Transcription regulation</keyword>
<dbReference type="SMART" id="SM00345">
    <property type="entry name" value="HTH_GNTR"/>
    <property type="match status" value="1"/>
</dbReference>
<protein>
    <submittedName>
        <fullName evidence="5">GntR family transcriptional regulator</fullName>
    </submittedName>
</protein>
<evidence type="ECO:0000313" key="5">
    <source>
        <dbReference type="EMBL" id="QNM10192.1"/>
    </source>
</evidence>
<dbReference type="InterPro" id="IPR036388">
    <property type="entry name" value="WH-like_DNA-bd_sf"/>
</dbReference>
<dbReference type="SMART" id="SM00895">
    <property type="entry name" value="FCD"/>
    <property type="match status" value="1"/>
</dbReference>
<dbReference type="Proteomes" id="UP000515860">
    <property type="component" value="Chromosome"/>
</dbReference>
<dbReference type="EMBL" id="CP060635">
    <property type="protein sequence ID" value="QNM10192.1"/>
    <property type="molecule type" value="Genomic_DNA"/>
</dbReference>
<dbReference type="InterPro" id="IPR036390">
    <property type="entry name" value="WH_DNA-bd_sf"/>
</dbReference>
<sequence>MFHLSEETIQRYSSIKPAYKRIYLTLRQALLSGELSAEEKMPEEALALQLGTSRTPLRRALDDLKREGYLEHAKSAANSPHLPKKDMNSIIDLDVLLESHAAYLAARNGVSTENLEILKDLNRILRNVDESFRYDSAFEKDLIGVRDTHLQFHLMIARMSRNKYLYQTVAKLRTKLRQYSSLESFPRDQTPSSYYRTIIVPCHEEIISAIENREPESARAWMYTDVIRSRSKYFNSYKNPYLIGR</sequence>
<dbReference type="InterPro" id="IPR008920">
    <property type="entry name" value="TF_FadR/GntR_C"/>
</dbReference>
<feature type="domain" description="HTH gntR-type" evidence="4">
    <location>
        <begin position="16"/>
        <end position="85"/>
    </location>
</feature>
<dbReference type="PANTHER" id="PTHR43537">
    <property type="entry name" value="TRANSCRIPTIONAL REGULATOR, GNTR FAMILY"/>
    <property type="match status" value="1"/>
</dbReference>
<dbReference type="RefSeq" id="WP_118646017.1">
    <property type="nucleotide sequence ID" value="NZ_CP060635.1"/>
</dbReference>
<reference evidence="5 6" key="1">
    <citation type="submission" date="2020-08" db="EMBL/GenBank/DDBJ databases">
        <authorList>
            <person name="Liu C."/>
            <person name="Sun Q."/>
        </authorList>
    </citation>
    <scope>NUCLEOTIDE SEQUENCE [LARGE SCALE GENOMIC DNA]</scope>
    <source>
        <strain evidence="5 6">NSJ-29</strain>
    </source>
</reference>
<dbReference type="KEGG" id="whj:H9Q79_07985"/>
<keyword evidence="6" id="KW-1185">Reference proteome</keyword>
<dbReference type="GO" id="GO:0003700">
    <property type="term" value="F:DNA-binding transcription factor activity"/>
    <property type="evidence" value="ECO:0007669"/>
    <property type="project" value="InterPro"/>
</dbReference>
<dbReference type="CDD" id="cd07377">
    <property type="entry name" value="WHTH_GntR"/>
    <property type="match status" value="1"/>
</dbReference>
<proteinExistence type="predicted"/>
<evidence type="ECO:0000256" key="2">
    <source>
        <dbReference type="ARBA" id="ARBA00023125"/>
    </source>
</evidence>
<accession>A0A7G9GHB0</accession>
<evidence type="ECO:0000256" key="1">
    <source>
        <dbReference type="ARBA" id="ARBA00023015"/>
    </source>
</evidence>
<keyword evidence="3" id="KW-0804">Transcription</keyword>
<dbReference type="GO" id="GO:0003677">
    <property type="term" value="F:DNA binding"/>
    <property type="evidence" value="ECO:0007669"/>
    <property type="project" value="UniProtKB-KW"/>
</dbReference>
<dbReference type="PANTHER" id="PTHR43537:SF5">
    <property type="entry name" value="UXU OPERON TRANSCRIPTIONAL REGULATOR"/>
    <property type="match status" value="1"/>
</dbReference>
<evidence type="ECO:0000256" key="3">
    <source>
        <dbReference type="ARBA" id="ARBA00023163"/>
    </source>
</evidence>
<dbReference type="SUPFAM" id="SSF46785">
    <property type="entry name" value="Winged helix' DNA-binding domain"/>
    <property type="match status" value="1"/>
</dbReference>
<dbReference type="PROSITE" id="PS50949">
    <property type="entry name" value="HTH_GNTR"/>
    <property type="match status" value="1"/>
</dbReference>
<dbReference type="InterPro" id="IPR011711">
    <property type="entry name" value="GntR_C"/>
</dbReference>
<keyword evidence="2" id="KW-0238">DNA-binding</keyword>
<dbReference type="Pfam" id="PF00392">
    <property type="entry name" value="GntR"/>
    <property type="match status" value="1"/>
</dbReference>